<proteinExistence type="predicted"/>
<organism evidence="1 2">
    <name type="scientific">Thelohanellus kitauei</name>
    <name type="common">Myxosporean</name>
    <dbReference type="NCBI Taxonomy" id="669202"/>
    <lineage>
        <taxon>Eukaryota</taxon>
        <taxon>Metazoa</taxon>
        <taxon>Cnidaria</taxon>
        <taxon>Myxozoa</taxon>
        <taxon>Myxosporea</taxon>
        <taxon>Bivalvulida</taxon>
        <taxon>Platysporina</taxon>
        <taxon>Myxobolidae</taxon>
        <taxon>Thelohanellus</taxon>
    </lineage>
</organism>
<reference evidence="1 2" key="1">
    <citation type="journal article" date="2014" name="Genome Biol. Evol.">
        <title>The genome of the myxosporean Thelohanellus kitauei shows adaptations to nutrient acquisition within its fish host.</title>
        <authorList>
            <person name="Yang Y."/>
            <person name="Xiong J."/>
            <person name="Zhou Z."/>
            <person name="Huo F."/>
            <person name="Miao W."/>
            <person name="Ran C."/>
            <person name="Liu Y."/>
            <person name="Zhang J."/>
            <person name="Feng J."/>
            <person name="Wang M."/>
            <person name="Wang M."/>
            <person name="Wang L."/>
            <person name="Yao B."/>
        </authorList>
    </citation>
    <scope>NUCLEOTIDE SEQUENCE [LARGE SCALE GENOMIC DNA]</scope>
    <source>
        <strain evidence="1">Wuqing</strain>
    </source>
</reference>
<accession>A0A0C2MCD3</accession>
<dbReference type="AlphaFoldDB" id="A0A0C2MCD3"/>
<name>A0A0C2MCD3_THEKT</name>
<dbReference type="EMBL" id="JWZT01004123">
    <property type="protein sequence ID" value="KII64721.1"/>
    <property type="molecule type" value="Genomic_DNA"/>
</dbReference>
<evidence type="ECO:0000313" key="1">
    <source>
        <dbReference type="EMBL" id="KII64721.1"/>
    </source>
</evidence>
<gene>
    <name evidence="1" type="ORF">RF11_05511</name>
</gene>
<evidence type="ECO:0000313" key="2">
    <source>
        <dbReference type="Proteomes" id="UP000031668"/>
    </source>
</evidence>
<dbReference type="Proteomes" id="UP000031668">
    <property type="component" value="Unassembled WGS sequence"/>
</dbReference>
<protein>
    <submittedName>
        <fullName evidence="1">Uncharacterized protein</fullName>
    </submittedName>
</protein>
<sequence length="151" mass="17498">MADSQSLAEPNAIKKEMDEMNGSFEVLLKKLSYSQDSVNRIVKENEMAMESLKSELQSKVKMANELQDSFDDLVRTIKKKIENLDIILSNENIQYNVNPSDSAVFDRIYMNYDHEEIVKKRKLELKSSLDVLNYTSDIYSELFKDNCPQTL</sequence>
<keyword evidence="2" id="KW-1185">Reference proteome</keyword>
<comment type="caution">
    <text evidence="1">The sequence shown here is derived from an EMBL/GenBank/DDBJ whole genome shotgun (WGS) entry which is preliminary data.</text>
</comment>